<dbReference type="RefSeq" id="WP_380620165.1">
    <property type="nucleotide sequence ID" value="NZ_JBHSDK010000013.1"/>
</dbReference>
<accession>A0ABV8TXA5</accession>
<reference evidence="2" key="1">
    <citation type="journal article" date="2019" name="Int. J. Syst. Evol. Microbiol.">
        <title>The Global Catalogue of Microorganisms (GCM) 10K type strain sequencing project: providing services to taxonomists for standard genome sequencing and annotation.</title>
        <authorList>
            <consortium name="The Broad Institute Genomics Platform"/>
            <consortium name="The Broad Institute Genome Sequencing Center for Infectious Disease"/>
            <person name="Wu L."/>
            <person name="Ma J."/>
        </authorList>
    </citation>
    <scope>NUCLEOTIDE SEQUENCE [LARGE SCALE GENOMIC DNA]</scope>
    <source>
        <strain evidence="2">IBRC-M 10908</strain>
    </source>
</reference>
<gene>
    <name evidence="1" type="ORF">ACFPET_09325</name>
</gene>
<evidence type="ECO:0000313" key="2">
    <source>
        <dbReference type="Proteomes" id="UP001595823"/>
    </source>
</evidence>
<proteinExistence type="predicted"/>
<dbReference type="EMBL" id="JBHSDK010000013">
    <property type="protein sequence ID" value="MFC4335398.1"/>
    <property type="molecule type" value="Genomic_DNA"/>
</dbReference>
<dbReference type="Proteomes" id="UP001595823">
    <property type="component" value="Unassembled WGS sequence"/>
</dbReference>
<comment type="caution">
    <text evidence="1">The sequence shown here is derived from an EMBL/GenBank/DDBJ whole genome shotgun (WGS) entry which is preliminary data.</text>
</comment>
<organism evidence="1 2">
    <name type="scientific">Salininema proteolyticum</name>
    <dbReference type="NCBI Taxonomy" id="1607685"/>
    <lineage>
        <taxon>Bacteria</taxon>
        <taxon>Bacillati</taxon>
        <taxon>Actinomycetota</taxon>
        <taxon>Actinomycetes</taxon>
        <taxon>Glycomycetales</taxon>
        <taxon>Glycomycetaceae</taxon>
        <taxon>Salininema</taxon>
    </lineage>
</organism>
<sequence>MQFKVNLKVPLVAGIEGTWSPGSDERHAAWELYVEMVTRVAVQPLHDQEGSLREALTSLYELFGITRQILIKYGPAVAKPTSGDISFGRIAIAMLNGSIRPLLSQWHPRLRAYEETRPETVDSIAHERMWEEHGDLRREFERTRQQLSVIATLLGNVAGVDPVITEHHVSRFPARQAEPPQISG</sequence>
<keyword evidence="2" id="KW-1185">Reference proteome</keyword>
<protein>
    <submittedName>
        <fullName evidence="1">Uncharacterized protein</fullName>
    </submittedName>
</protein>
<evidence type="ECO:0000313" key="1">
    <source>
        <dbReference type="EMBL" id="MFC4335398.1"/>
    </source>
</evidence>
<name>A0ABV8TXA5_9ACTN</name>